<name>A0ABP7CQK0_9MICC</name>
<dbReference type="EMBL" id="BAABEO010000023">
    <property type="protein sequence ID" value="GAA3693123.1"/>
    <property type="molecule type" value="Genomic_DNA"/>
</dbReference>
<proteinExistence type="predicted"/>
<evidence type="ECO:0000259" key="2">
    <source>
        <dbReference type="Pfam" id="PF04892"/>
    </source>
</evidence>
<reference evidence="4" key="1">
    <citation type="journal article" date="2019" name="Int. J. Syst. Evol. Microbiol.">
        <title>The Global Catalogue of Microorganisms (GCM) 10K type strain sequencing project: providing services to taxonomists for standard genome sequencing and annotation.</title>
        <authorList>
            <consortium name="The Broad Institute Genomics Platform"/>
            <consortium name="The Broad Institute Genome Sequencing Center for Infectious Disease"/>
            <person name="Wu L."/>
            <person name="Ma J."/>
        </authorList>
    </citation>
    <scope>NUCLEOTIDE SEQUENCE [LARGE SCALE GENOMIC DNA]</scope>
    <source>
        <strain evidence="4">JCM 30742</strain>
    </source>
</reference>
<evidence type="ECO:0000256" key="1">
    <source>
        <dbReference type="SAM" id="Phobius"/>
    </source>
</evidence>
<dbReference type="InterPro" id="IPR006976">
    <property type="entry name" value="VanZ-like"/>
</dbReference>
<dbReference type="RefSeq" id="WP_345152491.1">
    <property type="nucleotide sequence ID" value="NZ_BAABEO010000023.1"/>
</dbReference>
<protein>
    <recommendedName>
        <fullName evidence="2">VanZ-like domain-containing protein</fullName>
    </recommendedName>
</protein>
<keyword evidence="1" id="KW-1133">Transmembrane helix</keyword>
<organism evidence="3 4">
    <name type="scientific">Arthrobacter ginkgonis</name>
    <dbReference type="NCBI Taxonomy" id="1630594"/>
    <lineage>
        <taxon>Bacteria</taxon>
        <taxon>Bacillati</taxon>
        <taxon>Actinomycetota</taxon>
        <taxon>Actinomycetes</taxon>
        <taxon>Micrococcales</taxon>
        <taxon>Micrococcaceae</taxon>
        <taxon>Arthrobacter</taxon>
    </lineage>
</organism>
<accession>A0ABP7CQK0</accession>
<keyword evidence="1" id="KW-0472">Membrane</keyword>
<feature type="transmembrane region" description="Helical" evidence="1">
    <location>
        <begin position="116"/>
        <end position="134"/>
    </location>
</feature>
<dbReference type="Pfam" id="PF04892">
    <property type="entry name" value="VanZ"/>
    <property type="match status" value="1"/>
</dbReference>
<keyword evidence="4" id="KW-1185">Reference proteome</keyword>
<feature type="transmembrane region" description="Helical" evidence="1">
    <location>
        <begin position="51"/>
        <end position="72"/>
    </location>
</feature>
<sequence>MAWLVVPAICYAVCLLLVVFWPVPVDRDAGADLLRALDWLHRHGIPEWFDYALVEWLANVAMFVPFGFLLAAALRPPHWWIALLSAAAASAGIEWAQRQLLPERYASAADIAANTLGALVGIALCGLALLAAAARSRFRIRRRASPTAARP</sequence>
<evidence type="ECO:0000313" key="4">
    <source>
        <dbReference type="Proteomes" id="UP001500752"/>
    </source>
</evidence>
<keyword evidence="1" id="KW-0812">Transmembrane</keyword>
<feature type="domain" description="VanZ-like" evidence="2">
    <location>
        <begin position="9"/>
        <end position="127"/>
    </location>
</feature>
<comment type="caution">
    <text evidence="3">The sequence shown here is derived from an EMBL/GenBank/DDBJ whole genome shotgun (WGS) entry which is preliminary data.</text>
</comment>
<feature type="transmembrane region" description="Helical" evidence="1">
    <location>
        <begin position="79"/>
        <end position="96"/>
    </location>
</feature>
<evidence type="ECO:0000313" key="3">
    <source>
        <dbReference type="EMBL" id="GAA3693123.1"/>
    </source>
</evidence>
<gene>
    <name evidence="3" type="ORF">GCM10023081_33110</name>
</gene>
<dbReference type="Proteomes" id="UP001500752">
    <property type="component" value="Unassembled WGS sequence"/>
</dbReference>